<dbReference type="InterPro" id="IPR001516">
    <property type="entry name" value="Proton_antipo_N"/>
</dbReference>
<reference evidence="9 10" key="1">
    <citation type="submission" date="2018-06" db="EMBL/GenBank/DDBJ databases">
        <title>Genomic Encyclopedia of Type Strains, Phase III (KMG-III): the genomes of soil and plant-associated and newly described type strains.</title>
        <authorList>
            <person name="Whitman W."/>
        </authorList>
    </citation>
    <scope>NUCLEOTIDE SEQUENCE [LARGE SCALE GENOMIC DNA]</scope>
    <source>
        <strain evidence="9 10">CGMCC 1.12398</strain>
    </source>
</reference>
<evidence type="ECO:0000313" key="9">
    <source>
        <dbReference type="EMBL" id="RAK24216.1"/>
    </source>
</evidence>
<name>A0A327YV45_9FLAO</name>
<dbReference type="Pfam" id="PF00361">
    <property type="entry name" value="Proton_antipo_M"/>
    <property type="match status" value="1"/>
</dbReference>
<organism evidence="9 10">
    <name type="scientific">Flavobacterium aquaticum</name>
    <dbReference type="NCBI Taxonomy" id="1236486"/>
    <lineage>
        <taxon>Bacteria</taxon>
        <taxon>Pseudomonadati</taxon>
        <taxon>Bacteroidota</taxon>
        <taxon>Flavobacteriia</taxon>
        <taxon>Flavobacteriales</taxon>
        <taxon>Flavobacteriaceae</taxon>
        <taxon>Flavobacterium</taxon>
    </lineage>
</organism>
<dbReference type="Pfam" id="PF00662">
    <property type="entry name" value="Proton_antipo_N"/>
    <property type="match status" value="1"/>
</dbReference>
<dbReference type="GO" id="GO:0003954">
    <property type="term" value="F:NADH dehydrogenase activity"/>
    <property type="evidence" value="ECO:0007669"/>
    <property type="project" value="TreeGrafter"/>
</dbReference>
<keyword evidence="2 5" id="KW-0812">Transmembrane</keyword>
<dbReference type="GO" id="GO:0008137">
    <property type="term" value="F:NADH dehydrogenase (ubiquinone) activity"/>
    <property type="evidence" value="ECO:0007669"/>
    <property type="project" value="InterPro"/>
</dbReference>
<keyword evidence="9" id="KW-0830">Ubiquinone</keyword>
<dbReference type="PANTHER" id="PTHR42829:SF2">
    <property type="entry name" value="NADH-UBIQUINONE OXIDOREDUCTASE CHAIN 5"/>
    <property type="match status" value="1"/>
</dbReference>
<feature type="transmembrane region" description="Helical" evidence="6">
    <location>
        <begin position="546"/>
        <end position="568"/>
    </location>
</feature>
<dbReference type="Proteomes" id="UP000249620">
    <property type="component" value="Unassembled WGS sequence"/>
</dbReference>
<feature type="transmembrane region" description="Helical" evidence="6">
    <location>
        <begin position="212"/>
        <end position="231"/>
    </location>
</feature>
<dbReference type="PRINTS" id="PR01434">
    <property type="entry name" value="NADHDHGNASE5"/>
</dbReference>
<comment type="caution">
    <text evidence="9">The sequence shown here is derived from an EMBL/GenBank/DDBJ whole genome shotgun (WGS) entry which is preliminary data.</text>
</comment>
<feature type="transmembrane region" description="Helical" evidence="6">
    <location>
        <begin position="282"/>
        <end position="303"/>
    </location>
</feature>
<evidence type="ECO:0000256" key="4">
    <source>
        <dbReference type="ARBA" id="ARBA00023136"/>
    </source>
</evidence>
<dbReference type="GO" id="GO:0016020">
    <property type="term" value="C:membrane"/>
    <property type="evidence" value="ECO:0007669"/>
    <property type="project" value="UniProtKB-SubCell"/>
</dbReference>
<dbReference type="GO" id="GO:0012505">
    <property type="term" value="C:endomembrane system"/>
    <property type="evidence" value="ECO:0007669"/>
    <property type="project" value="UniProtKB-SubCell"/>
</dbReference>
<feature type="transmembrane region" description="Helical" evidence="6">
    <location>
        <begin position="475"/>
        <end position="494"/>
    </location>
</feature>
<dbReference type="EMBL" id="QLMI01000002">
    <property type="protein sequence ID" value="RAK24216.1"/>
    <property type="molecule type" value="Genomic_DNA"/>
</dbReference>
<feature type="transmembrane region" description="Helical" evidence="6">
    <location>
        <begin position="140"/>
        <end position="158"/>
    </location>
</feature>
<dbReference type="AlphaFoldDB" id="A0A327YV45"/>
<protein>
    <submittedName>
        <fullName evidence="9">NADH-ubiquinone oxidoreductase (Complex I) subunit 5</fullName>
    </submittedName>
</protein>
<evidence type="ECO:0000313" key="10">
    <source>
        <dbReference type="Proteomes" id="UP000249620"/>
    </source>
</evidence>
<dbReference type="RefSeq" id="WP_181452334.1">
    <property type="nucleotide sequence ID" value="NZ_QLMI01000002.1"/>
</dbReference>
<evidence type="ECO:0000259" key="7">
    <source>
        <dbReference type="Pfam" id="PF00361"/>
    </source>
</evidence>
<proteinExistence type="predicted"/>
<feature type="transmembrane region" description="Helical" evidence="6">
    <location>
        <begin position="446"/>
        <end position="468"/>
    </location>
</feature>
<sequence>MNELLQYFILLPFLGFIISLFLPESKEKAISWTAFGTVFLQLVGLVAFIIFWIIDGAKDLNLVELSILKTAHYEFFIDFYFDQISAVYLFIGALLTSMITTYSRYYLHREKGYKRFFNTVLFFFFGYNLAILSGNFETLFIGWEIIGISSFLLIAFYRERYLPVKNAFKVFSIYRIGDVGLLLAMWASHHLFHENITFMKLNNYELVNEHLQNHSIIGIFIALCLACAAAAKSAQIPFSSWLPRAMEGPTPSSAIFYGSLSVHLGVFLMLRTFPFWEHQTTMRFAIGLMGLTTSLAASVMARVQSSVKSQVAYSSISQIGIIFIEIALGFETLALIHFAGNAFLRTYQLLVSPSVVSYLIRDQFYNFKPREKAIEDSYPKKIEYTLYILALKEFNLEGFLNMVLWKPLKIIGKSLDFLNIKRIYFFFIPIYLMGFITYKFKLHLPYQLTNILPELFAFIGLVFVFKSFSERRSPFLAWILIVMNHFWIALAIVFNDKVSVSEIAYYLAGIIVAGIIGYIALLQLRKLERKILINQYLGHVYEHPKFAFFFLLATLGITGFPITTTFIGEDLIFSHIDSNQLFLAFFVASSFVVSGIAGIRIYARLFLGPHVKTYHELPYKSS</sequence>
<dbReference type="InterPro" id="IPR001750">
    <property type="entry name" value="ND/Mrp_TM"/>
</dbReference>
<accession>A0A327YV45</accession>
<dbReference type="PANTHER" id="PTHR42829">
    <property type="entry name" value="NADH-UBIQUINONE OXIDOREDUCTASE CHAIN 5"/>
    <property type="match status" value="1"/>
</dbReference>
<evidence type="ECO:0000256" key="6">
    <source>
        <dbReference type="SAM" id="Phobius"/>
    </source>
</evidence>
<feature type="domain" description="NADH-Ubiquinone oxidoreductase (complex I) chain 5 N-terminal" evidence="8">
    <location>
        <begin position="70"/>
        <end position="117"/>
    </location>
</feature>
<evidence type="ECO:0000256" key="3">
    <source>
        <dbReference type="ARBA" id="ARBA00022989"/>
    </source>
</evidence>
<feature type="domain" description="NADH:quinone oxidoreductase/Mrp antiporter transmembrane" evidence="7">
    <location>
        <begin position="134"/>
        <end position="354"/>
    </location>
</feature>
<feature type="transmembrane region" description="Helical" evidence="6">
    <location>
        <begin position="116"/>
        <end position="134"/>
    </location>
</feature>
<feature type="transmembrane region" description="Helical" evidence="6">
    <location>
        <begin position="86"/>
        <end position="107"/>
    </location>
</feature>
<dbReference type="GO" id="GO:0042773">
    <property type="term" value="P:ATP synthesis coupled electron transport"/>
    <property type="evidence" value="ECO:0007669"/>
    <property type="project" value="InterPro"/>
</dbReference>
<dbReference type="GO" id="GO:0015990">
    <property type="term" value="P:electron transport coupled proton transport"/>
    <property type="evidence" value="ECO:0007669"/>
    <property type="project" value="TreeGrafter"/>
</dbReference>
<comment type="subcellular location">
    <subcellularLocation>
        <location evidence="1">Endomembrane system</location>
        <topology evidence="1">Multi-pass membrane protein</topology>
    </subcellularLocation>
    <subcellularLocation>
        <location evidence="5">Membrane</location>
        <topology evidence="5">Multi-pass membrane protein</topology>
    </subcellularLocation>
</comment>
<evidence type="ECO:0000256" key="5">
    <source>
        <dbReference type="RuleBase" id="RU000320"/>
    </source>
</evidence>
<feature type="transmembrane region" description="Helical" evidence="6">
    <location>
        <begin position="315"/>
        <end position="336"/>
    </location>
</feature>
<keyword evidence="4 6" id="KW-0472">Membrane</keyword>
<evidence type="ECO:0000259" key="8">
    <source>
        <dbReference type="Pfam" id="PF00662"/>
    </source>
</evidence>
<feature type="transmembrane region" description="Helical" evidence="6">
    <location>
        <begin position="580"/>
        <end position="603"/>
    </location>
</feature>
<feature type="transmembrane region" description="Helical" evidence="6">
    <location>
        <begin position="29"/>
        <end position="54"/>
    </location>
</feature>
<feature type="transmembrane region" description="Helical" evidence="6">
    <location>
        <begin position="6"/>
        <end position="22"/>
    </location>
</feature>
<evidence type="ECO:0000256" key="1">
    <source>
        <dbReference type="ARBA" id="ARBA00004127"/>
    </source>
</evidence>
<keyword evidence="3 6" id="KW-1133">Transmembrane helix</keyword>
<feature type="transmembrane region" description="Helical" evidence="6">
    <location>
        <begin position="506"/>
        <end position="525"/>
    </location>
</feature>
<feature type="transmembrane region" description="Helical" evidence="6">
    <location>
        <begin position="423"/>
        <end position="440"/>
    </location>
</feature>
<dbReference type="InterPro" id="IPR003945">
    <property type="entry name" value="NU5C-like"/>
</dbReference>
<evidence type="ECO:0000256" key="2">
    <source>
        <dbReference type="ARBA" id="ARBA00022692"/>
    </source>
</evidence>
<keyword evidence="10" id="KW-1185">Reference proteome</keyword>
<feature type="transmembrane region" description="Helical" evidence="6">
    <location>
        <begin position="252"/>
        <end position="270"/>
    </location>
</feature>
<gene>
    <name evidence="9" type="ORF">B0I03_10267</name>
</gene>